<evidence type="ECO:0000313" key="8">
    <source>
        <dbReference type="Proteomes" id="UP000290289"/>
    </source>
</evidence>
<dbReference type="Gene3D" id="3.30.40.10">
    <property type="entry name" value="Zinc/RING finger domain, C3HC4 (zinc finger)"/>
    <property type="match status" value="1"/>
</dbReference>
<keyword evidence="8" id="KW-1185">Reference proteome</keyword>
<evidence type="ECO:0000256" key="1">
    <source>
        <dbReference type="ARBA" id="ARBA00022723"/>
    </source>
</evidence>
<feature type="compositionally biased region" description="Basic and acidic residues" evidence="5">
    <location>
        <begin position="279"/>
        <end position="305"/>
    </location>
</feature>
<dbReference type="EMBL" id="RDQH01000331">
    <property type="protein sequence ID" value="RXH99167.1"/>
    <property type="molecule type" value="Genomic_DNA"/>
</dbReference>
<keyword evidence="2 4" id="KW-0863">Zinc-finger</keyword>
<evidence type="ECO:0000256" key="2">
    <source>
        <dbReference type="ARBA" id="ARBA00022771"/>
    </source>
</evidence>
<dbReference type="Pfam" id="PF13923">
    <property type="entry name" value="zf-C3HC4_2"/>
    <property type="match status" value="1"/>
</dbReference>
<protein>
    <recommendedName>
        <fullName evidence="6">RING-type domain-containing protein</fullName>
    </recommendedName>
</protein>
<feature type="compositionally biased region" description="Basic and acidic residues" evidence="5">
    <location>
        <begin position="72"/>
        <end position="93"/>
    </location>
</feature>
<dbReference type="SMART" id="SM00184">
    <property type="entry name" value="RING"/>
    <property type="match status" value="1"/>
</dbReference>
<evidence type="ECO:0000313" key="7">
    <source>
        <dbReference type="EMBL" id="RXH99167.1"/>
    </source>
</evidence>
<feature type="region of interest" description="Disordered" evidence="5">
    <location>
        <begin position="67"/>
        <end position="110"/>
    </location>
</feature>
<organism evidence="7 8">
    <name type="scientific">Malus domestica</name>
    <name type="common">Apple</name>
    <name type="synonym">Pyrus malus</name>
    <dbReference type="NCBI Taxonomy" id="3750"/>
    <lineage>
        <taxon>Eukaryota</taxon>
        <taxon>Viridiplantae</taxon>
        <taxon>Streptophyta</taxon>
        <taxon>Embryophyta</taxon>
        <taxon>Tracheophyta</taxon>
        <taxon>Spermatophyta</taxon>
        <taxon>Magnoliopsida</taxon>
        <taxon>eudicotyledons</taxon>
        <taxon>Gunneridae</taxon>
        <taxon>Pentapetalae</taxon>
        <taxon>rosids</taxon>
        <taxon>fabids</taxon>
        <taxon>Rosales</taxon>
        <taxon>Rosaceae</taxon>
        <taxon>Amygdaloideae</taxon>
        <taxon>Maleae</taxon>
        <taxon>Malus</taxon>
    </lineage>
</organism>
<keyword evidence="1" id="KW-0479">Metal-binding</keyword>
<sequence length="542" mass="61146">RIFGKTTSLCPSASLWSATLHHPLPPTTATFIPLYLLSPRAPQSANNFTSLTTVPFLAKVPLQTRAMPAQKRTHEAMEDDPPQNHRENSHETPQDEEESDRSPSQSTEEKDEFVIVKLAEIRKEVQCPICLGIIRKTRTVMECLHRFCRECIDKSMRLGNNECPACRTHCASRRSLRDDPNYDSLIAAIYPDIDKYEEEELAFHEEEKARNKQIQASIAQTFRRQTEALGRKRTTAKATAAAFMRRSRGSYRNARGRRSYRNVAEHQGSNDNEDVNGDDCGRDLSSGDERTEPRPKRSKRWRGDRYYQPSSAAANADSDDENDYEMNKSEILGASVGRVGSSERLSWGKGGMRSHTRYGSTSGGSGKNARNIRLSKLVEYLRNPGDNDDELDIHLLLVSLDEQRIPSLQRPYLCCRSTLSVGQLCQYVALRTACQAEEVEIYLVKELHAEFSHSTATNIQISKSLVLDSSKENLQLLKEEETLAELRTHNLIPGYLVSNFGISEEVELKPTMTRNLKTSGSTFSFSFSFYVYCDHPAAGICC</sequence>
<dbReference type="InterPro" id="IPR017907">
    <property type="entry name" value="Znf_RING_CS"/>
</dbReference>
<feature type="compositionally biased region" description="Basic residues" evidence="5">
    <location>
        <begin position="245"/>
        <end position="260"/>
    </location>
</feature>
<dbReference type="InterPro" id="IPR044592">
    <property type="entry name" value="RING1A/B"/>
</dbReference>
<comment type="caution">
    <text evidence="7">The sequence shown here is derived from an EMBL/GenBank/DDBJ whole genome shotgun (WGS) entry which is preliminary data.</text>
</comment>
<evidence type="ECO:0000256" key="3">
    <source>
        <dbReference type="ARBA" id="ARBA00022833"/>
    </source>
</evidence>
<dbReference type="STRING" id="3750.A0A498JW38"/>
<feature type="region of interest" description="Disordered" evidence="5">
    <location>
        <begin position="344"/>
        <end position="367"/>
    </location>
</feature>
<dbReference type="SUPFAM" id="SSF57850">
    <property type="entry name" value="RING/U-box"/>
    <property type="match status" value="1"/>
</dbReference>
<dbReference type="PANTHER" id="PTHR46537">
    <property type="entry name" value="OS11G0578200 PROTEIN"/>
    <property type="match status" value="1"/>
</dbReference>
<dbReference type="CDD" id="cd16531">
    <property type="entry name" value="RING-HC_RING1-like"/>
    <property type="match status" value="1"/>
</dbReference>
<accession>A0A498JW38</accession>
<dbReference type="GO" id="GO:0008270">
    <property type="term" value="F:zinc ion binding"/>
    <property type="evidence" value="ECO:0007669"/>
    <property type="project" value="UniProtKB-KW"/>
</dbReference>
<feature type="region of interest" description="Disordered" evidence="5">
    <location>
        <begin position="226"/>
        <end position="324"/>
    </location>
</feature>
<proteinExistence type="predicted"/>
<dbReference type="AlphaFoldDB" id="A0A498JW38"/>
<evidence type="ECO:0000256" key="5">
    <source>
        <dbReference type="SAM" id="MobiDB-lite"/>
    </source>
</evidence>
<keyword evidence="3" id="KW-0862">Zinc</keyword>
<reference evidence="7 8" key="1">
    <citation type="submission" date="2018-10" db="EMBL/GenBank/DDBJ databases">
        <title>A high-quality apple genome assembly.</title>
        <authorList>
            <person name="Hu J."/>
        </authorList>
    </citation>
    <scope>NUCLEOTIDE SEQUENCE [LARGE SCALE GENOMIC DNA]</scope>
    <source>
        <strain evidence="8">cv. HFTH1</strain>
        <tissue evidence="7">Young leaf</tissue>
    </source>
</reference>
<gene>
    <name evidence="7" type="ORF">DVH24_011492</name>
</gene>
<dbReference type="PANTHER" id="PTHR46537:SF3">
    <property type="entry name" value="E3 UBIQUITIN-PROTEIN LIGASE RING1A"/>
    <property type="match status" value="1"/>
</dbReference>
<feature type="domain" description="RING-type" evidence="6">
    <location>
        <begin position="127"/>
        <end position="167"/>
    </location>
</feature>
<evidence type="ECO:0000256" key="4">
    <source>
        <dbReference type="PROSITE-ProRule" id="PRU00175"/>
    </source>
</evidence>
<evidence type="ECO:0000259" key="6">
    <source>
        <dbReference type="PROSITE" id="PS50089"/>
    </source>
</evidence>
<name>A0A498JW38_MALDO</name>
<dbReference type="PROSITE" id="PS50089">
    <property type="entry name" value="ZF_RING_2"/>
    <property type="match status" value="1"/>
</dbReference>
<dbReference type="InterPro" id="IPR001841">
    <property type="entry name" value="Znf_RING"/>
</dbReference>
<dbReference type="PROSITE" id="PS00518">
    <property type="entry name" value="ZF_RING_1"/>
    <property type="match status" value="1"/>
</dbReference>
<feature type="non-terminal residue" evidence="7">
    <location>
        <position position="1"/>
    </location>
</feature>
<dbReference type="InterPro" id="IPR013083">
    <property type="entry name" value="Znf_RING/FYVE/PHD"/>
</dbReference>
<dbReference type="Proteomes" id="UP000290289">
    <property type="component" value="Chromosome 5"/>
</dbReference>